<keyword evidence="13" id="KW-0170">Cobalt</keyword>
<dbReference type="NCBIfam" id="NF004076">
    <property type="entry name" value="PRK05581.1-4"/>
    <property type="match status" value="1"/>
</dbReference>
<evidence type="ECO:0000256" key="6">
    <source>
        <dbReference type="ARBA" id="ARBA00009541"/>
    </source>
</evidence>
<accession>A0A517ZY71</accession>
<feature type="binding site" evidence="10 14">
    <location>
        <begin position="154"/>
        <end position="157"/>
    </location>
    <ligand>
        <name>substrate</name>
    </ligand>
</feature>
<reference evidence="15 16" key="1">
    <citation type="submission" date="2019-02" db="EMBL/GenBank/DDBJ databases">
        <title>Deep-cultivation of Planctomycetes and their phenomic and genomic characterization uncovers novel biology.</title>
        <authorList>
            <person name="Wiegand S."/>
            <person name="Jogler M."/>
            <person name="Boedeker C."/>
            <person name="Pinto D."/>
            <person name="Vollmers J."/>
            <person name="Rivas-Marin E."/>
            <person name="Kohn T."/>
            <person name="Peeters S.H."/>
            <person name="Heuer A."/>
            <person name="Rast P."/>
            <person name="Oberbeckmann S."/>
            <person name="Bunk B."/>
            <person name="Jeske O."/>
            <person name="Meyerdierks A."/>
            <person name="Storesund J.E."/>
            <person name="Kallscheuer N."/>
            <person name="Luecker S."/>
            <person name="Lage O.M."/>
            <person name="Pohl T."/>
            <person name="Merkel B.J."/>
            <person name="Hornburger P."/>
            <person name="Mueller R.-W."/>
            <person name="Bruemmer F."/>
            <person name="Labrenz M."/>
            <person name="Spormann A.M."/>
            <person name="Op den Camp H."/>
            <person name="Overmann J."/>
            <person name="Amann R."/>
            <person name="Jetten M.S.M."/>
            <person name="Mascher T."/>
            <person name="Medema M.H."/>
            <person name="Devos D.P."/>
            <person name="Kaster A.-K."/>
            <person name="Ovreas L."/>
            <person name="Rohde M."/>
            <person name="Galperin M.Y."/>
            <person name="Jogler C."/>
        </authorList>
    </citation>
    <scope>NUCLEOTIDE SEQUENCE [LARGE SCALE GENOMIC DNA]</scope>
    <source>
        <strain evidence="15 16">Mal52</strain>
    </source>
</reference>
<proteinExistence type="inferred from homology"/>
<evidence type="ECO:0000256" key="11">
    <source>
        <dbReference type="PIRNR" id="PIRNR001461"/>
    </source>
</evidence>
<dbReference type="FunFam" id="3.20.20.70:FF:000004">
    <property type="entry name" value="Ribulose-phosphate 3-epimerase"/>
    <property type="match status" value="1"/>
</dbReference>
<dbReference type="GO" id="GO:0006098">
    <property type="term" value="P:pentose-phosphate shunt"/>
    <property type="evidence" value="ECO:0007669"/>
    <property type="project" value="UniProtKB-UniRule"/>
</dbReference>
<dbReference type="CDD" id="cd00429">
    <property type="entry name" value="RPE"/>
    <property type="match status" value="1"/>
</dbReference>
<dbReference type="PIRSF" id="PIRSF001461">
    <property type="entry name" value="RPE"/>
    <property type="match status" value="1"/>
</dbReference>
<evidence type="ECO:0000256" key="9">
    <source>
        <dbReference type="ARBA" id="ARBA00023235"/>
    </source>
</evidence>
<comment type="function">
    <text evidence="10">Catalyzes the reversible epimerization of D-ribulose 5-phosphate to D-xylulose 5-phosphate.</text>
</comment>
<gene>
    <name evidence="10 15" type="primary">rpe</name>
    <name evidence="15" type="ORF">Mal52_59490</name>
</gene>
<keyword evidence="8 10" id="KW-0479">Metal-binding</keyword>
<evidence type="ECO:0000313" key="15">
    <source>
        <dbReference type="EMBL" id="QDU47418.1"/>
    </source>
</evidence>
<keyword evidence="9 10" id="KW-0413">Isomerase</keyword>
<dbReference type="PANTHER" id="PTHR11749">
    <property type="entry name" value="RIBULOSE-5-PHOSPHATE-3-EPIMERASE"/>
    <property type="match status" value="1"/>
</dbReference>
<comment type="similarity">
    <text evidence="6 10 11">Belongs to the ribulose-phosphate 3-epimerase family.</text>
</comment>
<keyword evidence="10 11" id="KW-0119">Carbohydrate metabolism</keyword>
<dbReference type="Gene3D" id="3.20.20.70">
    <property type="entry name" value="Aldolase class I"/>
    <property type="match status" value="1"/>
</dbReference>
<evidence type="ECO:0000256" key="8">
    <source>
        <dbReference type="ARBA" id="ARBA00022723"/>
    </source>
</evidence>
<dbReference type="GO" id="GO:0005737">
    <property type="term" value="C:cytoplasm"/>
    <property type="evidence" value="ECO:0007669"/>
    <property type="project" value="UniProtKB-ARBA"/>
</dbReference>
<organism evidence="15 16">
    <name type="scientific">Symmachiella dynata</name>
    <dbReference type="NCBI Taxonomy" id="2527995"/>
    <lineage>
        <taxon>Bacteria</taxon>
        <taxon>Pseudomonadati</taxon>
        <taxon>Planctomycetota</taxon>
        <taxon>Planctomycetia</taxon>
        <taxon>Planctomycetales</taxon>
        <taxon>Planctomycetaceae</taxon>
        <taxon>Symmachiella</taxon>
    </lineage>
</organism>
<dbReference type="GO" id="GO:0019323">
    <property type="term" value="P:pentose catabolic process"/>
    <property type="evidence" value="ECO:0007669"/>
    <property type="project" value="UniProtKB-UniRule"/>
</dbReference>
<feature type="binding site" evidence="10 13">
    <location>
        <position position="78"/>
    </location>
    <ligand>
        <name>a divalent metal cation</name>
        <dbReference type="ChEBI" id="CHEBI:60240"/>
    </ligand>
</feature>
<evidence type="ECO:0000256" key="1">
    <source>
        <dbReference type="ARBA" id="ARBA00001782"/>
    </source>
</evidence>
<dbReference type="Pfam" id="PF00834">
    <property type="entry name" value="Ribul_P_3_epim"/>
    <property type="match status" value="1"/>
</dbReference>
<dbReference type="Proteomes" id="UP000319383">
    <property type="component" value="Chromosome"/>
</dbReference>
<keyword evidence="16" id="KW-1185">Reference proteome</keyword>
<dbReference type="EC" id="5.1.3.1" evidence="7 10"/>
<dbReference type="EMBL" id="CP036276">
    <property type="protein sequence ID" value="QDU47418.1"/>
    <property type="molecule type" value="Genomic_DNA"/>
</dbReference>
<dbReference type="PROSITE" id="PS01085">
    <property type="entry name" value="RIBUL_P_3_EPIMER_1"/>
    <property type="match status" value="1"/>
</dbReference>
<dbReference type="InterPro" id="IPR013785">
    <property type="entry name" value="Aldolase_TIM"/>
</dbReference>
<name>A0A517ZY71_9PLAN</name>
<feature type="binding site" evidence="10 14">
    <location>
        <position position="20"/>
    </location>
    <ligand>
        <name>substrate</name>
    </ligand>
</feature>
<comment type="cofactor">
    <cofactor evidence="3">
        <name>Co(2+)</name>
        <dbReference type="ChEBI" id="CHEBI:48828"/>
    </cofactor>
</comment>
<comment type="cofactor">
    <cofactor evidence="2">
        <name>Mn(2+)</name>
        <dbReference type="ChEBI" id="CHEBI:29035"/>
    </cofactor>
</comment>
<feature type="active site" description="Proton donor" evidence="10 12">
    <location>
        <position position="184"/>
    </location>
</feature>
<dbReference type="NCBIfam" id="TIGR01163">
    <property type="entry name" value="rpe"/>
    <property type="match status" value="1"/>
</dbReference>
<evidence type="ECO:0000256" key="5">
    <source>
        <dbReference type="ARBA" id="ARBA00001954"/>
    </source>
</evidence>
<keyword evidence="13" id="KW-0862">Zinc</keyword>
<dbReference type="InterPro" id="IPR011060">
    <property type="entry name" value="RibuloseP-bd_barrel"/>
</dbReference>
<evidence type="ECO:0000256" key="4">
    <source>
        <dbReference type="ARBA" id="ARBA00001947"/>
    </source>
</evidence>
<comment type="cofactor">
    <cofactor evidence="5">
        <name>Fe(2+)</name>
        <dbReference type="ChEBI" id="CHEBI:29033"/>
    </cofactor>
</comment>
<comment type="pathway">
    <text evidence="10">Carbohydrate degradation.</text>
</comment>
<evidence type="ECO:0000256" key="12">
    <source>
        <dbReference type="PIRSR" id="PIRSR001461-1"/>
    </source>
</evidence>
<evidence type="ECO:0000256" key="2">
    <source>
        <dbReference type="ARBA" id="ARBA00001936"/>
    </source>
</evidence>
<dbReference type="GO" id="GO:0046872">
    <property type="term" value="F:metal ion binding"/>
    <property type="evidence" value="ECO:0007669"/>
    <property type="project" value="UniProtKB-UniRule"/>
</dbReference>
<evidence type="ECO:0000313" key="16">
    <source>
        <dbReference type="Proteomes" id="UP000319383"/>
    </source>
</evidence>
<dbReference type="HAMAP" id="MF_02227">
    <property type="entry name" value="RPE"/>
    <property type="match status" value="1"/>
</dbReference>
<dbReference type="InterPro" id="IPR026019">
    <property type="entry name" value="Ribul_P_3_epim"/>
</dbReference>
<comment type="cofactor">
    <cofactor evidence="4">
        <name>Zn(2+)</name>
        <dbReference type="ChEBI" id="CHEBI:29105"/>
    </cofactor>
</comment>
<feature type="binding site" evidence="10 13">
    <location>
        <position position="184"/>
    </location>
    <ligand>
        <name>a divalent metal cation</name>
        <dbReference type="ChEBI" id="CHEBI:60240"/>
    </ligand>
</feature>
<feature type="binding site" evidence="10">
    <location>
        <begin position="184"/>
        <end position="186"/>
    </location>
    <ligand>
        <name>substrate</name>
    </ligand>
</feature>
<dbReference type="RefSeq" id="WP_145380241.1">
    <property type="nucleotide sequence ID" value="NZ_CAXBED010000012.1"/>
</dbReference>
<feature type="active site" description="Proton acceptor" evidence="10 12">
    <location>
        <position position="47"/>
    </location>
</feature>
<keyword evidence="13" id="KW-0464">Manganese</keyword>
<comment type="cofactor">
    <cofactor evidence="10 13">
        <name>a divalent metal cation</name>
        <dbReference type="ChEBI" id="CHEBI:60240"/>
    </cofactor>
    <text evidence="10 13">Binds 1 divalent metal cation per subunit.</text>
</comment>
<evidence type="ECO:0000256" key="7">
    <source>
        <dbReference type="ARBA" id="ARBA00013188"/>
    </source>
</evidence>
<feature type="binding site" evidence="14">
    <location>
        <position position="186"/>
    </location>
    <ligand>
        <name>substrate</name>
    </ligand>
</feature>
<dbReference type="SUPFAM" id="SSF51366">
    <property type="entry name" value="Ribulose-phoshate binding barrel"/>
    <property type="match status" value="1"/>
</dbReference>
<feature type="binding site" evidence="10 13">
    <location>
        <position position="45"/>
    </location>
    <ligand>
        <name>a divalent metal cation</name>
        <dbReference type="ChEBI" id="CHEBI:60240"/>
    </ligand>
</feature>
<feature type="binding site" evidence="10 13">
    <location>
        <position position="47"/>
    </location>
    <ligand>
        <name>a divalent metal cation</name>
        <dbReference type="ChEBI" id="CHEBI:60240"/>
    </ligand>
</feature>
<evidence type="ECO:0000256" key="3">
    <source>
        <dbReference type="ARBA" id="ARBA00001941"/>
    </source>
</evidence>
<dbReference type="KEGG" id="sdyn:Mal52_59490"/>
<feature type="binding site" evidence="10 14">
    <location>
        <begin position="206"/>
        <end position="207"/>
    </location>
    <ligand>
        <name>substrate</name>
    </ligand>
</feature>
<dbReference type="AlphaFoldDB" id="A0A517ZY71"/>
<dbReference type="PROSITE" id="PS01086">
    <property type="entry name" value="RIBUL_P_3_EPIMER_2"/>
    <property type="match status" value="1"/>
</dbReference>
<evidence type="ECO:0000256" key="10">
    <source>
        <dbReference type="HAMAP-Rule" id="MF_02227"/>
    </source>
</evidence>
<evidence type="ECO:0000256" key="13">
    <source>
        <dbReference type="PIRSR" id="PIRSR001461-2"/>
    </source>
</evidence>
<sequence length="234" mass="24982">MTRRTTFLNLLKSAPLIAPSMLKCDFGNLHREVELLESANVPLLHLDVMDGHFVPNLSYGPMVIKRLRELTELPFDAHLMISDPERYLDDYIAAGCDSITIHIEAVPEPVALLQRIRDAGVAAGLALNPGTPVEKIAPALESCDLVLVMSVEPGFGGQKFMPSALDKLRELSSMISTETLLSVDGGIGPDTIGSTAQAGAKLFVAGSSIFDASDYREAATQLFDAASQAASASL</sequence>
<evidence type="ECO:0000256" key="14">
    <source>
        <dbReference type="PIRSR" id="PIRSR001461-3"/>
    </source>
</evidence>
<protein>
    <recommendedName>
        <fullName evidence="7 10">Ribulose-phosphate 3-epimerase</fullName>
        <ecNumber evidence="7 10">5.1.3.1</ecNumber>
    </recommendedName>
</protein>
<comment type="catalytic activity">
    <reaction evidence="1 10 11">
        <text>D-ribulose 5-phosphate = D-xylulose 5-phosphate</text>
        <dbReference type="Rhea" id="RHEA:13677"/>
        <dbReference type="ChEBI" id="CHEBI:57737"/>
        <dbReference type="ChEBI" id="CHEBI:58121"/>
        <dbReference type="EC" id="5.1.3.1"/>
    </reaction>
</comment>
<dbReference type="InterPro" id="IPR000056">
    <property type="entry name" value="Ribul_P_3_epim-like"/>
</dbReference>
<feature type="binding site" evidence="10 14">
    <location>
        <position position="78"/>
    </location>
    <ligand>
        <name>substrate</name>
    </ligand>
</feature>
<dbReference type="GO" id="GO:0004750">
    <property type="term" value="F:D-ribulose-phosphate 3-epimerase activity"/>
    <property type="evidence" value="ECO:0007669"/>
    <property type="project" value="UniProtKB-UniRule"/>
</dbReference>